<dbReference type="RefSeq" id="WP_141723112.1">
    <property type="nucleotide sequence ID" value="NZ_FMCU01000007.1"/>
</dbReference>
<gene>
    <name evidence="2" type="ORF">GA0070216_107182</name>
</gene>
<reference evidence="3" key="1">
    <citation type="submission" date="2016-06" db="EMBL/GenBank/DDBJ databases">
        <authorList>
            <person name="Varghese N."/>
            <person name="Submissions Spin"/>
        </authorList>
    </citation>
    <scope>NUCLEOTIDE SEQUENCE [LARGE SCALE GENOMIC DNA]</scope>
    <source>
        <strain evidence="3">DSM 44100</strain>
    </source>
</reference>
<keyword evidence="3" id="KW-1185">Reference proteome</keyword>
<dbReference type="OrthoDB" id="244056at2"/>
<organism evidence="2 3">
    <name type="scientific">Micromonospora matsumotoense</name>
    <dbReference type="NCBI Taxonomy" id="121616"/>
    <lineage>
        <taxon>Bacteria</taxon>
        <taxon>Bacillati</taxon>
        <taxon>Actinomycetota</taxon>
        <taxon>Actinomycetes</taxon>
        <taxon>Micromonosporales</taxon>
        <taxon>Micromonosporaceae</taxon>
        <taxon>Micromonospora</taxon>
    </lineage>
</organism>
<dbReference type="STRING" id="121616.GA0070216_107182"/>
<feature type="region of interest" description="Disordered" evidence="1">
    <location>
        <begin position="295"/>
        <end position="323"/>
    </location>
</feature>
<dbReference type="EMBL" id="FMCU01000007">
    <property type="protein sequence ID" value="SCF24493.1"/>
    <property type="molecule type" value="Genomic_DNA"/>
</dbReference>
<protein>
    <submittedName>
        <fullName evidence="2">Peptidase family U32</fullName>
    </submittedName>
</protein>
<sequence length="323" mass="35766">MTDVTMSAGTARDWLSARGYPFTDNVEFHRSDGEFDGGGQFGVEIPAVNSMRDLEIIVKLLNDQGVRVTRFNETLGSFLLSDAELSDMFALCRENDHGIVISLGPRPEYDTKSAFYRTGFGLEMGRQINNSDGIRACVAEALRLAALGCRGITVYDIGVLRVLAELRTDGLLPSDLVFKTSSHCMPTNPFLARIFAENGADSITLAHDLGLPMMQEIRRLNPGLPMDVPTDVYRTKGGFIRFYELAEIVQIAAPVMLKMGASVQEHPYDPPSETRTAERVRRVARGLEMLDRHLPDKTTITRRSRQYAIPAAPSDERQGPAAR</sequence>
<proteinExistence type="predicted"/>
<evidence type="ECO:0000256" key="1">
    <source>
        <dbReference type="SAM" id="MobiDB-lite"/>
    </source>
</evidence>
<evidence type="ECO:0000313" key="2">
    <source>
        <dbReference type="EMBL" id="SCF24493.1"/>
    </source>
</evidence>
<dbReference type="AlphaFoldDB" id="A0A1C4YUT4"/>
<name>A0A1C4YUT4_9ACTN</name>
<dbReference type="Proteomes" id="UP000198797">
    <property type="component" value="Unassembled WGS sequence"/>
</dbReference>
<evidence type="ECO:0000313" key="3">
    <source>
        <dbReference type="Proteomes" id="UP000198797"/>
    </source>
</evidence>
<accession>A0A1C4YUT4</accession>
<feature type="compositionally biased region" description="Basic and acidic residues" evidence="1">
    <location>
        <begin position="314"/>
        <end position="323"/>
    </location>
</feature>